<protein>
    <submittedName>
        <fullName evidence="1">Uncharacterized protein</fullName>
    </submittedName>
</protein>
<evidence type="ECO:0000313" key="1">
    <source>
        <dbReference type="EMBL" id="ORD93919.1"/>
    </source>
</evidence>
<keyword evidence="2" id="KW-1185">Reference proteome</keyword>
<proteinExistence type="predicted"/>
<organism evidence="1 2">
    <name type="scientific">Enterospora canceri</name>
    <dbReference type="NCBI Taxonomy" id="1081671"/>
    <lineage>
        <taxon>Eukaryota</taxon>
        <taxon>Fungi</taxon>
        <taxon>Fungi incertae sedis</taxon>
        <taxon>Microsporidia</taxon>
        <taxon>Enterocytozoonidae</taxon>
        <taxon>Enterospora</taxon>
    </lineage>
</organism>
<dbReference type="AlphaFoldDB" id="A0A1Y1S6X9"/>
<reference evidence="1 2" key="1">
    <citation type="journal article" date="2017" name="Environ. Microbiol.">
        <title>Decay of the glycolytic pathway and adaptation to intranuclear parasitism within Enterocytozoonidae microsporidia.</title>
        <authorList>
            <person name="Wiredu Boakye D."/>
            <person name="Jaroenlak P."/>
            <person name="Prachumwat A."/>
            <person name="Williams T.A."/>
            <person name="Bateman K.S."/>
            <person name="Itsathitphaisarn O."/>
            <person name="Sritunyalucksana K."/>
            <person name="Paszkiewicz K.H."/>
            <person name="Moore K.A."/>
            <person name="Stentiford G.D."/>
            <person name="Williams B.A."/>
        </authorList>
    </citation>
    <scope>NUCLEOTIDE SEQUENCE [LARGE SCALE GENOMIC DNA]</scope>
    <source>
        <strain evidence="1 2">GB1</strain>
    </source>
</reference>
<evidence type="ECO:0000313" key="2">
    <source>
        <dbReference type="Proteomes" id="UP000192639"/>
    </source>
</evidence>
<dbReference type="Proteomes" id="UP000192639">
    <property type="component" value="Unassembled WGS sequence"/>
</dbReference>
<dbReference type="VEuPathDB" id="MicrosporidiaDB:ECANGB1_1360"/>
<name>A0A1Y1S6X9_9MICR</name>
<accession>A0A1Y1S6X9</accession>
<gene>
    <name evidence="1" type="ORF">ECANGB1_1360</name>
</gene>
<sequence length="69" mass="8174">MNNEMNMQIKSHLYNKSLSLMFDGSCKADLHYINIMAGDIEDPSKKYLINQNLLMLRRKYQTERHITPN</sequence>
<comment type="caution">
    <text evidence="1">The sequence shown here is derived from an EMBL/GenBank/DDBJ whole genome shotgun (WGS) entry which is preliminary data.</text>
</comment>
<dbReference type="OrthoDB" id="6604921at2759"/>
<dbReference type="EMBL" id="LWDP01000039">
    <property type="protein sequence ID" value="ORD93919.1"/>
    <property type="molecule type" value="Genomic_DNA"/>
</dbReference>